<protein>
    <submittedName>
        <fullName evidence="3">Uncharacterized protein</fullName>
    </submittedName>
</protein>
<accession>A0AAE0WP07</accession>
<gene>
    <name evidence="3" type="ORF">LTR78_004762</name>
</gene>
<dbReference type="Pfam" id="PF01266">
    <property type="entry name" value="DAO"/>
    <property type="match status" value="1"/>
</dbReference>
<evidence type="ECO:0000313" key="3">
    <source>
        <dbReference type="EMBL" id="KAK3675252.1"/>
    </source>
</evidence>
<evidence type="ECO:0000259" key="1">
    <source>
        <dbReference type="Pfam" id="PF00551"/>
    </source>
</evidence>
<feature type="domain" description="Formyl transferase N-terminal" evidence="1">
    <location>
        <begin position="715"/>
        <end position="817"/>
    </location>
</feature>
<dbReference type="GO" id="GO:0005737">
    <property type="term" value="C:cytoplasm"/>
    <property type="evidence" value="ECO:0007669"/>
    <property type="project" value="TreeGrafter"/>
</dbReference>
<keyword evidence="4" id="KW-1185">Reference proteome</keyword>
<dbReference type="AlphaFoldDB" id="A0AAE0WP07"/>
<dbReference type="InterPro" id="IPR036477">
    <property type="entry name" value="Formyl_transf_N_sf"/>
</dbReference>
<dbReference type="EMBL" id="JAUTXT010000015">
    <property type="protein sequence ID" value="KAK3675252.1"/>
    <property type="molecule type" value="Genomic_DNA"/>
</dbReference>
<dbReference type="Gene3D" id="3.30.9.10">
    <property type="entry name" value="D-Amino Acid Oxidase, subunit A, domain 2"/>
    <property type="match status" value="1"/>
</dbReference>
<reference evidence="3" key="1">
    <citation type="submission" date="2023-07" db="EMBL/GenBank/DDBJ databases">
        <title>Black Yeasts Isolated from many extreme environments.</title>
        <authorList>
            <person name="Coleine C."/>
            <person name="Stajich J.E."/>
            <person name="Selbmann L."/>
        </authorList>
    </citation>
    <scope>NUCLEOTIDE SEQUENCE</scope>
    <source>
        <strain evidence="3">CCFEE 5485</strain>
    </source>
</reference>
<dbReference type="InterPro" id="IPR036188">
    <property type="entry name" value="FAD/NAD-bd_sf"/>
</dbReference>
<dbReference type="SUPFAM" id="SSF51905">
    <property type="entry name" value="FAD/NAD(P)-binding domain"/>
    <property type="match status" value="1"/>
</dbReference>
<comment type="caution">
    <text evidence="3">The sequence shown here is derived from an EMBL/GenBank/DDBJ whole genome shotgun (WGS) entry which is preliminary data.</text>
</comment>
<sequence length="885" mass="99351">MKFLVTSEAPGIDSLVRDLVHVNFCAPASDLSAALTGPETINVWICHGAEVTEELLDRWVNQARTTSKSILVEDSSVVSRLQTYSKGRLAEIVTFPPQYQPHSEWAESLLRAGEMIYIRAHVSAPGPQRARETARMHGRKVLLVGAGILNLITAELLASKGFHVQIVDAGPDPRKCEDWTRLGVTNGGGNARMFTSTEADNYNEKGSELYQNMRTIFRHTARNGGWSVKRPELFNAAEQAWVQSFEQVPDWLARAFKEDIHAVNRTSGQLWRELMDTAPDLFDGVQLREGILRMYAEQKPLEAALAMNRSLNTIVEDTSPESFLAAFPGFAPAVETDDLAGGFIIDGFTVNIHPFMSRLMDRITKLGGQFSWDCRVERIVRNSIGNVTMLETHSEPLFADDFIISPGVTGNTLLRGTKCEDLIQGVLGVWLQIPNLHPQLKHSLKIHRRGHLVEDINVTVAKNLTTGEDELMLGGGYGYTGQDRPPPDCPELMALFEELKEVARIYFPRGHAMAVERGTMWPNEQRKYCIRPFTATGLGVFERIPTTSGGNLIITGGNNTGGFAQAPAVARAVWRGLVGEHDPIHELFHPDRGRLPTVTANKSQVVRPLAQRITHASSPLKVLLLCSDGPQHHYLRRRVAKLCPNFRCIVETSEGQVRYLKRKGRMFDAAFMQYHTLRRHMFGQDTQRMAYFDGLMSEKHELPSPDLVVDNLNCREVWDTVERWQPELTIVSGTKYIGRKLNERAGLMINLHIGHLPEYKGNHCIFFALYDGAPQHVAATLHQLTPDLDGGNILDVVSPEILPTDNENTLYTRCLHLAIDRCMEHVQRFSRGQTLVLSPQPTSGKIFRHTDRTPMKELWLWLTTAFFGLPQEKSVGCGQTHFPFW</sequence>
<name>A0AAE0WP07_9PEZI</name>
<evidence type="ECO:0000259" key="2">
    <source>
        <dbReference type="Pfam" id="PF01266"/>
    </source>
</evidence>
<dbReference type="InterPro" id="IPR006076">
    <property type="entry name" value="FAD-dep_OxRdtase"/>
</dbReference>
<dbReference type="Pfam" id="PF00551">
    <property type="entry name" value="Formyl_trans_N"/>
    <property type="match status" value="1"/>
</dbReference>
<dbReference type="Gene3D" id="3.50.50.60">
    <property type="entry name" value="FAD/NAD(P)-binding domain"/>
    <property type="match status" value="1"/>
</dbReference>
<dbReference type="InterPro" id="IPR002376">
    <property type="entry name" value="Formyl_transf_N"/>
</dbReference>
<dbReference type="SUPFAM" id="SSF53328">
    <property type="entry name" value="Formyltransferase"/>
    <property type="match status" value="1"/>
</dbReference>
<dbReference type="CDD" id="cd08653">
    <property type="entry name" value="FMT_core_like_3"/>
    <property type="match status" value="1"/>
</dbReference>
<proteinExistence type="predicted"/>
<dbReference type="Proteomes" id="UP001274830">
    <property type="component" value="Unassembled WGS sequence"/>
</dbReference>
<evidence type="ECO:0000313" key="4">
    <source>
        <dbReference type="Proteomes" id="UP001274830"/>
    </source>
</evidence>
<organism evidence="3 4">
    <name type="scientific">Recurvomyces mirabilis</name>
    <dbReference type="NCBI Taxonomy" id="574656"/>
    <lineage>
        <taxon>Eukaryota</taxon>
        <taxon>Fungi</taxon>
        <taxon>Dikarya</taxon>
        <taxon>Ascomycota</taxon>
        <taxon>Pezizomycotina</taxon>
        <taxon>Dothideomycetes</taxon>
        <taxon>Dothideomycetidae</taxon>
        <taxon>Mycosphaerellales</taxon>
        <taxon>Teratosphaeriaceae</taxon>
        <taxon>Recurvomyces</taxon>
    </lineage>
</organism>
<feature type="domain" description="FAD dependent oxidoreductase" evidence="2">
    <location>
        <begin position="141"/>
        <end position="573"/>
    </location>
</feature>
<dbReference type="PANTHER" id="PTHR13847">
    <property type="entry name" value="SARCOSINE DEHYDROGENASE-RELATED"/>
    <property type="match status" value="1"/>
</dbReference>
<dbReference type="Gene3D" id="3.40.50.170">
    <property type="entry name" value="Formyl transferase, N-terminal domain"/>
    <property type="match status" value="1"/>
</dbReference>